<evidence type="ECO:0000259" key="5">
    <source>
        <dbReference type="PROSITE" id="PS50977"/>
    </source>
</evidence>
<dbReference type="Pfam" id="PF00440">
    <property type="entry name" value="TetR_N"/>
    <property type="match status" value="1"/>
</dbReference>
<evidence type="ECO:0000256" key="2">
    <source>
        <dbReference type="ARBA" id="ARBA00023125"/>
    </source>
</evidence>
<dbReference type="Proteomes" id="UP000230886">
    <property type="component" value="Unassembled WGS sequence"/>
</dbReference>
<dbReference type="AlphaFoldDB" id="A0A2A5J1N8"/>
<dbReference type="InterPro" id="IPR036271">
    <property type="entry name" value="Tet_transcr_reg_TetR-rel_C_sf"/>
</dbReference>
<dbReference type="SUPFAM" id="SSF48498">
    <property type="entry name" value="Tetracyclin repressor-like, C-terminal domain"/>
    <property type="match status" value="1"/>
</dbReference>
<evidence type="ECO:0000256" key="1">
    <source>
        <dbReference type="ARBA" id="ARBA00023015"/>
    </source>
</evidence>
<reference evidence="6 7" key="1">
    <citation type="submission" date="2017-07" db="EMBL/GenBank/DDBJ databases">
        <title>Draft sequence of Rhodococcus enclensis 23b-28.</title>
        <authorList>
            <person name="Besaury L."/>
            <person name="Sancelme M."/>
            <person name="Amato P."/>
            <person name="Lallement A."/>
            <person name="Delort A.-M."/>
        </authorList>
    </citation>
    <scope>NUCLEOTIDE SEQUENCE [LARGE SCALE GENOMIC DNA]</scope>
    <source>
        <strain evidence="6 7">23b-28</strain>
    </source>
</reference>
<name>A0A2A5J1N8_RHOSG</name>
<protein>
    <submittedName>
        <fullName evidence="6">TetR family transcriptional regulator</fullName>
    </submittedName>
</protein>
<feature type="DNA-binding region" description="H-T-H motif" evidence="4">
    <location>
        <begin position="44"/>
        <end position="63"/>
    </location>
</feature>
<dbReference type="GO" id="GO:0003700">
    <property type="term" value="F:DNA-binding transcription factor activity"/>
    <property type="evidence" value="ECO:0007669"/>
    <property type="project" value="TreeGrafter"/>
</dbReference>
<dbReference type="PANTHER" id="PTHR30055">
    <property type="entry name" value="HTH-TYPE TRANSCRIPTIONAL REGULATOR RUTR"/>
    <property type="match status" value="1"/>
</dbReference>
<dbReference type="EMBL" id="NOVD01000057">
    <property type="protein sequence ID" value="PCK23129.1"/>
    <property type="molecule type" value="Genomic_DNA"/>
</dbReference>
<dbReference type="Pfam" id="PF02909">
    <property type="entry name" value="TetR_C_1"/>
    <property type="match status" value="1"/>
</dbReference>
<dbReference type="PROSITE" id="PS50977">
    <property type="entry name" value="HTH_TETR_2"/>
    <property type="match status" value="1"/>
</dbReference>
<accession>A0A2A5J1N8</accession>
<comment type="caution">
    <text evidence="6">The sequence shown here is derived from an EMBL/GenBank/DDBJ whole genome shotgun (WGS) entry which is preliminary data.</text>
</comment>
<evidence type="ECO:0000313" key="7">
    <source>
        <dbReference type="Proteomes" id="UP000230886"/>
    </source>
</evidence>
<dbReference type="Gene3D" id="1.10.10.60">
    <property type="entry name" value="Homeodomain-like"/>
    <property type="match status" value="1"/>
</dbReference>
<dbReference type="InterPro" id="IPR009057">
    <property type="entry name" value="Homeodomain-like_sf"/>
</dbReference>
<evidence type="ECO:0000313" key="6">
    <source>
        <dbReference type="EMBL" id="PCK23129.1"/>
    </source>
</evidence>
<evidence type="ECO:0000256" key="4">
    <source>
        <dbReference type="PROSITE-ProRule" id="PRU00335"/>
    </source>
</evidence>
<proteinExistence type="predicted"/>
<dbReference type="RefSeq" id="WP_099698824.1">
    <property type="nucleotide sequence ID" value="NZ_NOVD01000057.1"/>
</dbReference>
<dbReference type="PANTHER" id="PTHR30055:SF151">
    <property type="entry name" value="TRANSCRIPTIONAL REGULATORY PROTEIN"/>
    <property type="match status" value="1"/>
</dbReference>
<dbReference type="InterPro" id="IPR004111">
    <property type="entry name" value="Repressor_TetR_C"/>
</dbReference>
<dbReference type="InterPro" id="IPR001647">
    <property type="entry name" value="HTH_TetR"/>
</dbReference>
<organism evidence="6 7">
    <name type="scientific">Rhodococcus qingshengii</name>
    <dbReference type="NCBI Taxonomy" id="334542"/>
    <lineage>
        <taxon>Bacteria</taxon>
        <taxon>Bacillati</taxon>
        <taxon>Actinomycetota</taxon>
        <taxon>Actinomycetes</taxon>
        <taxon>Mycobacteriales</taxon>
        <taxon>Nocardiaceae</taxon>
        <taxon>Rhodococcus</taxon>
        <taxon>Rhodococcus erythropolis group</taxon>
    </lineage>
</organism>
<keyword evidence="3" id="KW-0804">Transcription</keyword>
<dbReference type="Gene3D" id="1.10.357.10">
    <property type="entry name" value="Tetracycline Repressor, domain 2"/>
    <property type="match status" value="1"/>
</dbReference>
<evidence type="ECO:0000256" key="3">
    <source>
        <dbReference type="ARBA" id="ARBA00023163"/>
    </source>
</evidence>
<gene>
    <name evidence="6" type="ORF">CHR55_30955</name>
</gene>
<keyword evidence="1" id="KW-0805">Transcription regulation</keyword>
<dbReference type="SUPFAM" id="SSF46689">
    <property type="entry name" value="Homeodomain-like"/>
    <property type="match status" value="1"/>
</dbReference>
<dbReference type="GO" id="GO:0045892">
    <property type="term" value="P:negative regulation of DNA-templated transcription"/>
    <property type="evidence" value="ECO:0007669"/>
    <property type="project" value="InterPro"/>
</dbReference>
<dbReference type="GO" id="GO:0000976">
    <property type="term" value="F:transcription cis-regulatory region binding"/>
    <property type="evidence" value="ECO:0007669"/>
    <property type="project" value="TreeGrafter"/>
</dbReference>
<sequence>MTGHSPDRTKGLIPAADREEPLTRALVLSTALAIINEEGADGLSMRRLGKALDRNPMTLYRYAANKAALLDGVVETVLEQLVVDPSDRDWRGQLHAVAYGYRRLALAHPNVVPLLVTRPLSTPLGLRPPGTLRYVEAILELLIRAGFTPEDALHIYRAVFGFLNGHILNELQEIVENPEETDDLLRLGLHRLALAEFPRLRSMATIMAHYDGQDELERGLAILLEGLATASPPTRVEG</sequence>
<dbReference type="InterPro" id="IPR050109">
    <property type="entry name" value="HTH-type_TetR-like_transc_reg"/>
</dbReference>
<keyword evidence="2 4" id="KW-0238">DNA-binding</keyword>
<feature type="domain" description="HTH tetR-type" evidence="5">
    <location>
        <begin position="21"/>
        <end position="81"/>
    </location>
</feature>